<accession>A0ABW3TAU4</accession>
<protein>
    <submittedName>
        <fullName evidence="1">Group III truncated hemoglobin</fullName>
    </submittedName>
</protein>
<evidence type="ECO:0000313" key="1">
    <source>
        <dbReference type="EMBL" id="MFD1193971.1"/>
    </source>
</evidence>
<dbReference type="Gene3D" id="1.10.490.10">
    <property type="entry name" value="Globins"/>
    <property type="match status" value="1"/>
</dbReference>
<sequence length="136" mass="15187">MNSPLPPRFHVTRPQIESVVAEFYDLIRRHPGLGPVFAAHVADWPAHEEKITRFWANAILFERSYDGNPQRVHVAAGDVRAGQFEVWLALFDGVLHRQLPPDTATAWSALAHRIGRGLRMGVADRDIAPGGIPRLV</sequence>
<name>A0ABW3TAU4_9RHOB</name>
<dbReference type="InterPro" id="IPR012292">
    <property type="entry name" value="Globin/Proto"/>
</dbReference>
<dbReference type="CDD" id="cd08916">
    <property type="entry name" value="TrHb3_P"/>
    <property type="match status" value="1"/>
</dbReference>
<proteinExistence type="predicted"/>
<evidence type="ECO:0000313" key="2">
    <source>
        <dbReference type="Proteomes" id="UP001597151"/>
    </source>
</evidence>
<dbReference type="RefSeq" id="WP_380789320.1">
    <property type="nucleotide sequence ID" value="NZ_JBHTKR010000002.1"/>
</dbReference>
<reference evidence="2" key="1">
    <citation type="journal article" date="2019" name="Int. J. Syst. Evol. Microbiol.">
        <title>The Global Catalogue of Microorganisms (GCM) 10K type strain sequencing project: providing services to taxonomists for standard genome sequencing and annotation.</title>
        <authorList>
            <consortium name="The Broad Institute Genomics Platform"/>
            <consortium name="The Broad Institute Genome Sequencing Center for Infectious Disease"/>
            <person name="Wu L."/>
            <person name="Ma J."/>
        </authorList>
    </citation>
    <scope>NUCLEOTIDE SEQUENCE [LARGE SCALE GENOMIC DNA]</scope>
    <source>
        <strain evidence="2">CCUG 55328</strain>
    </source>
</reference>
<gene>
    <name evidence="1" type="ORF">ACFQ3C_04755</name>
</gene>
<dbReference type="SUPFAM" id="SSF46458">
    <property type="entry name" value="Globin-like"/>
    <property type="match status" value="1"/>
</dbReference>
<dbReference type="EMBL" id="JBHTKR010000002">
    <property type="protein sequence ID" value="MFD1193971.1"/>
    <property type="molecule type" value="Genomic_DNA"/>
</dbReference>
<organism evidence="1 2">
    <name type="scientific">Seohaeicola saemankumensis</name>
    <dbReference type="NCBI Taxonomy" id="481181"/>
    <lineage>
        <taxon>Bacteria</taxon>
        <taxon>Pseudomonadati</taxon>
        <taxon>Pseudomonadota</taxon>
        <taxon>Alphaproteobacteria</taxon>
        <taxon>Rhodobacterales</taxon>
        <taxon>Roseobacteraceae</taxon>
        <taxon>Seohaeicola</taxon>
    </lineage>
</organism>
<keyword evidence="2" id="KW-1185">Reference proteome</keyword>
<comment type="caution">
    <text evidence="1">The sequence shown here is derived from an EMBL/GenBank/DDBJ whole genome shotgun (WGS) entry which is preliminary data.</text>
</comment>
<dbReference type="InterPro" id="IPR009050">
    <property type="entry name" value="Globin-like_sf"/>
</dbReference>
<dbReference type="Proteomes" id="UP001597151">
    <property type="component" value="Unassembled WGS sequence"/>
</dbReference>